<dbReference type="PROSITE" id="PS50173">
    <property type="entry name" value="UMUC"/>
    <property type="match status" value="1"/>
</dbReference>
<evidence type="ECO:0000259" key="5">
    <source>
        <dbReference type="PROSITE" id="PS50173"/>
    </source>
</evidence>
<evidence type="ECO:0000256" key="4">
    <source>
        <dbReference type="ARBA" id="ARBA00022932"/>
    </source>
</evidence>
<dbReference type="Pfam" id="PF00817">
    <property type="entry name" value="IMS"/>
    <property type="match status" value="1"/>
</dbReference>
<dbReference type="GO" id="GO:0009432">
    <property type="term" value="P:SOS response"/>
    <property type="evidence" value="ECO:0007669"/>
    <property type="project" value="TreeGrafter"/>
</dbReference>
<dbReference type="InterPro" id="IPR043502">
    <property type="entry name" value="DNA/RNA_pol_sf"/>
</dbReference>
<gene>
    <name evidence="6" type="ORF">STRIC_1273</name>
</gene>
<keyword evidence="3" id="KW-0227">DNA damage</keyword>
<protein>
    <submittedName>
        <fullName evidence="6">ImpB/MucB/SamB family protein</fullName>
    </submittedName>
</protein>
<reference evidence="6 7" key="1">
    <citation type="journal article" date="2014" name="Int. J. Syst. Evol. Microbiol.">
        <title>Phylogenomics and the dynamic genome evolution of the genus Streptococcus.</title>
        <authorList>
            <consortium name="The Broad Institute Genome Sequencing Platform"/>
            <person name="Richards V.P."/>
            <person name="Palmer S.R."/>
            <person name="Pavinski Bitar P.D."/>
            <person name="Qin X."/>
            <person name="Weinstock G.M."/>
            <person name="Highlander S.K."/>
            <person name="Town C.D."/>
            <person name="Burne R.A."/>
            <person name="Stanhope M.J."/>
        </authorList>
    </citation>
    <scope>NUCLEOTIDE SEQUENCE [LARGE SCALE GENOMIC DNA]</scope>
    <source>
        <strain evidence="6 7">707-05</strain>
    </source>
</reference>
<dbReference type="GO" id="GO:0006281">
    <property type="term" value="P:DNA repair"/>
    <property type="evidence" value="ECO:0007669"/>
    <property type="project" value="InterPro"/>
</dbReference>
<dbReference type="SUPFAM" id="SSF56672">
    <property type="entry name" value="DNA/RNA polymerases"/>
    <property type="match status" value="1"/>
</dbReference>
<proteinExistence type="inferred from homology"/>
<keyword evidence="7" id="KW-1185">Reference proteome</keyword>
<dbReference type="PANTHER" id="PTHR11076:SF35">
    <property type="entry name" value="DNA REPAIR PROTEIN HOMOLOG YOBH"/>
    <property type="match status" value="1"/>
</dbReference>
<dbReference type="GO" id="GO:0042276">
    <property type="term" value="P:error-prone translesion synthesis"/>
    <property type="evidence" value="ECO:0007669"/>
    <property type="project" value="TreeGrafter"/>
</dbReference>
<dbReference type="STRING" id="764299.STRIC_1273"/>
<dbReference type="GO" id="GO:0003887">
    <property type="term" value="F:DNA-directed DNA polymerase activity"/>
    <property type="evidence" value="ECO:0007669"/>
    <property type="project" value="UniProtKB-KW"/>
</dbReference>
<evidence type="ECO:0000256" key="3">
    <source>
        <dbReference type="ARBA" id="ARBA00022763"/>
    </source>
</evidence>
<accession>G5K3A5</accession>
<dbReference type="PANTHER" id="PTHR11076">
    <property type="entry name" value="DNA REPAIR POLYMERASE UMUC / TRANSFERASE FAMILY MEMBER"/>
    <property type="match status" value="1"/>
</dbReference>
<dbReference type="InterPro" id="IPR043128">
    <property type="entry name" value="Rev_trsase/Diguanyl_cyclase"/>
</dbReference>
<keyword evidence="2" id="KW-0515">Mutator protein</keyword>
<dbReference type="eggNOG" id="COG0389">
    <property type="taxonomic scope" value="Bacteria"/>
</dbReference>
<dbReference type="AlphaFoldDB" id="G5K3A5"/>
<keyword evidence="4" id="KW-0239">DNA-directed DNA polymerase</keyword>
<dbReference type="Gene3D" id="3.40.1170.60">
    <property type="match status" value="1"/>
</dbReference>
<dbReference type="Proteomes" id="UP000003330">
    <property type="component" value="Unassembled WGS sequence"/>
</dbReference>
<name>G5K3A5_9STRE</name>
<comment type="similarity">
    <text evidence="1">Belongs to the DNA polymerase type-Y family.</text>
</comment>
<organism evidence="6 7">
    <name type="scientific">Streptococcus ictaluri 707-05</name>
    <dbReference type="NCBI Taxonomy" id="764299"/>
    <lineage>
        <taxon>Bacteria</taxon>
        <taxon>Bacillati</taxon>
        <taxon>Bacillota</taxon>
        <taxon>Bacilli</taxon>
        <taxon>Lactobacillales</taxon>
        <taxon>Streptococcaceae</taxon>
        <taxon>Streptococcus</taxon>
    </lineage>
</organism>
<sequence length="204" mass="23713">MPLIDYSREPKSDIAFVDMKSFYASVECRERGLDPLKTSLCVMSRSEHSQGLILASSPTFKRIFGKTNVSRARGLPFDIQTRRFNYALSEKEGWQITPTFIAYIEAWAKHTYIVPPRMDLYIEKNLDIQNIFQEFASPKDILPYSIDESFLDLTSSLNYFCPSSVLSRKDKLEALARHIQHRIWKKQALYQLQDSATPILYWLS</sequence>
<evidence type="ECO:0000256" key="1">
    <source>
        <dbReference type="ARBA" id="ARBA00010945"/>
    </source>
</evidence>
<comment type="caution">
    <text evidence="6">The sequence shown here is derived from an EMBL/GenBank/DDBJ whole genome shotgun (WGS) entry which is preliminary data.</text>
</comment>
<keyword evidence="4" id="KW-0548">Nucleotidyltransferase</keyword>
<dbReference type="GO" id="GO:0005829">
    <property type="term" value="C:cytosol"/>
    <property type="evidence" value="ECO:0007669"/>
    <property type="project" value="TreeGrafter"/>
</dbReference>
<keyword evidence="4" id="KW-0808">Transferase</keyword>
<evidence type="ECO:0000256" key="2">
    <source>
        <dbReference type="ARBA" id="ARBA00022457"/>
    </source>
</evidence>
<feature type="domain" description="UmuC" evidence="5">
    <location>
        <begin position="14"/>
        <end position="189"/>
    </location>
</feature>
<evidence type="ECO:0000313" key="7">
    <source>
        <dbReference type="Proteomes" id="UP000003330"/>
    </source>
</evidence>
<dbReference type="InterPro" id="IPR001126">
    <property type="entry name" value="UmuC"/>
</dbReference>
<evidence type="ECO:0000313" key="6">
    <source>
        <dbReference type="EMBL" id="EHI69570.1"/>
    </source>
</evidence>
<dbReference type="Gene3D" id="3.30.70.270">
    <property type="match status" value="1"/>
</dbReference>
<dbReference type="InterPro" id="IPR050116">
    <property type="entry name" value="DNA_polymerase-Y"/>
</dbReference>
<dbReference type="EMBL" id="AEUX02000006">
    <property type="protein sequence ID" value="EHI69570.1"/>
    <property type="molecule type" value="Genomic_DNA"/>
</dbReference>